<dbReference type="Proteomes" id="UP000034471">
    <property type="component" value="Unassembled WGS sequence"/>
</dbReference>
<evidence type="ECO:0000313" key="6">
    <source>
        <dbReference type="Proteomes" id="UP000034471"/>
    </source>
</evidence>
<comment type="similarity">
    <text evidence="1 4">Belongs to the universal ribosomal protein uL23 family.</text>
</comment>
<proteinExistence type="inferred from homology"/>
<sequence length="95" mass="10864">MKINTVIHRPLITEKSSQEASKGVYLFEVGTDTNKHQIAQTVEEIYTVKVKSVKITVRKGKERRVGRKMKSKMMPDRKIAYVTLSQGEIDLFPKA</sequence>
<name>A0A0G0H4W9_9BACT</name>
<evidence type="ECO:0000256" key="4">
    <source>
        <dbReference type="HAMAP-Rule" id="MF_01369"/>
    </source>
</evidence>
<keyword evidence="3 4" id="KW-0687">Ribonucleoprotein</keyword>
<keyword evidence="4" id="KW-0694">RNA-binding</keyword>
<accession>A0A0G0H4W9</accession>
<dbReference type="Pfam" id="PF00276">
    <property type="entry name" value="Ribosomal_L23"/>
    <property type="match status" value="1"/>
</dbReference>
<dbReference type="STRING" id="1618481.US54_C0012G0005"/>
<comment type="function">
    <text evidence="4">One of the early assembly proteins it binds 23S rRNA. One of the proteins that surrounds the polypeptide exit tunnel on the outside of the ribosome. Forms the main docking site for trigger factor binding to the ribosome.</text>
</comment>
<comment type="caution">
    <text evidence="5">The sequence shown here is derived from an EMBL/GenBank/DDBJ whole genome shotgun (WGS) entry which is preliminary data.</text>
</comment>
<reference evidence="5 6" key="1">
    <citation type="journal article" date="2015" name="Nature">
        <title>rRNA introns, odd ribosomes, and small enigmatic genomes across a large radiation of phyla.</title>
        <authorList>
            <person name="Brown C.T."/>
            <person name="Hug L.A."/>
            <person name="Thomas B.C."/>
            <person name="Sharon I."/>
            <person name="Castelle C.J."/>
            <person name="Singh A."/>
            <person name="Wilkins M.J."/>
            <person name="Williams K.H."/>
            <person name="Banfield J.F."/>
        </authorList>
    </citation>
    <scope>NUCLEOTIDE SEQUENCE [LARGE SCALE GENOMIC DNA]</scope>
</reference>
<dbReference type="GO" id="GO:0006412">
    <property type="term" value="P:translation"/>
    <property type="evidence" value="ECO:0007669"/>
    <property type="project" value="UniProtKB-UniRule"/>
</dbReference>
<dbReference type="GO" id="GO:0019843">
    <property type="term" value="F:rRNA binding"/>
    <property type="evidence" value="ECO:0007669"/>
    <property type="project" value="UniProtKB-UniRule"/>
</dbReference>
<evidence type="ECO:0000313" key="5">
    <source>
        <dbReference type="EMBL" id="KKQ38308.1"/>
    </source>
</evidence>
<keyword evidence="4" id="KW-0699">rRNA-binding</keyword>
<dbReference type="AlphaFoldDB" id="A0A0G0H4W9"/>
<keyword evidence="2 4" id="KW-0689">Ribosomal protein</keyword>
<gene>
    <name evidence="4" type="primary">rplW</name>
    <name evidence="5" type="ORF">US54_C0012G0005</name>
</gene>
<dbReference type="HAMAP" id="MF_01369_B">
    <property type="entry name" value="Ribosomal_uL23_B"/>
    <property type="match status" value="1"/>
</dbReference>
<protein>
    <recommendedName>
        <fullName evidence="4">Large ribosomal subunit protein uL23</fullName>
    </recommendedName>
</protein>
<dbReference type="Gene3D" id="3.30.70.330">
    <property type="match status" value="1"/>
</dbReference>
<dbReference type="InterPro" id="IPR013025">
    <property type="entry name" value="Ribosomal_uL23-like"/>
</dbReference>
<dbReference type="InterPro" id="IPR012678">
    <property type="entry name" value="Ribosomal_uL23/eL15/eS24_sf"/>
</dbReference>
<comment type="subunit">
    <text evidence="4">Part of the 50S ribosomal subunit. Contacts protein L29, and trigger factor when it is bound to the ribosome.</text>
</comment>
<dbReference type="GO" id="GO:0005840">
    <property type="term" value="C:ribosome"/>
    <property type="evidence" value="ECO:0007669"/>
    <property type="project" value="UniProtKB-KW"/>
</dbReference>
<dbReference type="InterPro" id="IPR012677">
    <property type="entry name" value="Nucleotide-bd_a/b_plait_sf"/>
</dbReference>
<dbReference type="GO" id="GO:1990904">
    <property type="term" value="C:ribonucleoprotein complex"/>
    <property type="evidence" value="ECO:0007669"/>
    <property type="project" value="UniProtKB-KW"/>
</dbReference>
<dbReference type="EMBL" id="LBTJ01000012">
    <property type="protein sequence ID" value="KKQ38308.1"/>
    <property type="molecule type" value="Genomic_DNA"/>
</dbReference>
<evidence type="ECO:0000256" key="3">
    <source>
        <dbReference type="ARBA" id="ARBA00023274"/>
    </source>
</evidence>
<organism evidence="5 6">
    <name type="scientific">Candidatus Roizmanbacteria bacterium GW2011_GWA2_37_7</name>
    <dbReference type="NCBI Taxonomy" id="1618481"/>
    <lineage>
        <taxon>Bacteria</taxon>
        <taxon>Candidatus Roizmaniibacteriota</taxon>
    </lineage>
</organism>
<dbReference type="GO" id="GO:0003735">
    <property type="term" value="F:structural constituent of ribosome"/>
    <property type="evidence" value="ECO:0007669"/>
    <property type="project" value="InterPro"/>
</dbReference>
<evidence type="ECO:0000256" key="1">
    <source>
        <dbReference type="ARBA" id="ARBA00006700"/>
    </source>
</evidence>
<dbReference type="SUPFAM" id="SSF54189">
    <property type="entry name" value="Ribosomal proteins S24e, L23 and L15e"/>
    <property type="match status" value="1"/>
</dbReference>
<evidence type="ECO:0000256" key="2">
    <source>
        <dbReference type="ARBA" id="ARBA00022980"/>
    </source>
</evidence>